<dbReference type="Proteomes" id="UP001620460">
    <property type="component" value="Unassembled WGS sequence"/>
</dbReference>
<proteinExistence type="predicted"/>
<feature type="domain" description="Organic solvent tolerance-like N-terminal" evidence="6">
    <location>
        <begin position="51"/>
        <end position="152"/>
    </location>
</feature>
<dbReference type="InterPro" id="IPR014340">
    <property type="entry name" value="LptA"/>
</dbReference>
<dbReference type="PANTHER" id="PTHR36504">
    <property type="entry name" value="LIPOPOLYSACCHARIDE EXPORT SYSTEM PROTEIN LPTA"/>
    <property type="match status" value="1"/>
</dbReference>
<keyword evidence="3" id="KW-0574">Periplasm</keyword>
<keyword evidence="8" id="KW-1185">Reference proteome</keyword>
<evidence type="ECO:0000256" key="2">
    <source>
        <dbReference type="ARBA" id="ARBA00022729"/>
    </source>
</evidence>
<feature type="region of interest" description="Disordered" evidence="4">
    <location>
        <begin position="170"/>
        <end position="193"/>
    </location>
</feature>
<evidence type="ECO:0000256" key="5">
    <source>
        <dbReference type="SAM" id="SignalP"/>
    </source>
</evidence>
<evidence type="ECO:0000313" key="7">
    <source>
        <dbReference type="EMBL" id="MFK2903933.1"/>
    </source>
</evidence>
<reference evidence="7 8" key="1">
    <citation type="submission" date="2020-10" db="EMBL/GenBank/DDBJ databases">
        <title>Phylogeny of dyella-like bacteria.</title>
        <authorList>
            <person name="Fu J."/>
        </authorList>
    </citation>
    <scope>NUCLEOTIDE SEQUENCE [LARGE SCALE GENOMIC DNA]</scope>
    <source>
        <strain evidence="7 8">Gsoil3046</strain>
    </source>
</reference>
<feature type="compositionally biased region" description="Low complexity" evidence="4">
    <location>
        <begin position="176"/>
        <end position="187"/>
    </location>
</feature>
<keyword evidence="2 5" id="KW-0732">Signal</keyword>
<dbReference type="InterPro" id="IPR005653">
    <property type="entry name" value="OstA-like_N"/>
</dbReference>
<gene>
    <name evidence="7" type="primary">lptA</name>
    <name evidence="7" type="ORF">ISP17_08150</name>
</gene>
<evidence type="ECO:0000259" key="6">
    <source>
        <dbReference type="Pfam" id="PF03968"/>
    </source>
</evidence>
<dbReference type="Gene3D" id="2.60.450.10">
    <property type="entry name" value="Lipopolysaccharide (LPS) transport protein A like domain"/>
    <property type="match status" value="1"/>
</dbReference>
<feature type="signal peptide" evidence="5">
    <location>
        <begin position="1"/>
        <end position="31"/>
    </location>
</feature>
<dbReference type="PANTHER" id="PTHR36504:SF1">
    <property type="entry name" value="LIPOPOLYSACCHARIDE EXPORT SYSTEM PROTEIN LPTA"/>
    <property type="match status" value="1"/>
</dbReference>
<sequence length="193" mass="20164">MTSMSRSRRANASARWLLAACGLLALSPVVAKQGDRDQPMKVDAKYFDGFSKPNTISTLKGNVVIQQGTLKATGALAKVYFDAESQISRVVLTGSPAHIEQLDDSGNRMLGDAATIDYDNIKGIAVLTGNASVKQQGRGEAHGDKLTYDTASSQMTGESGGTGTVHMVFQPKKKAAAPAAPDAPAPASSTQKP</sequence>
<dbReference type="NCBIfam" id="TIGR03002">
    <property type="entry name" value="outer_YhbN_LptA"/>
    <property type="match status" value="1"/>
</dbReference>
<dbReference type="InterPro" id="IPR052037">
    <property type="entry name" value="LPS_export_LptA"/>
</dbReference>
<feature type="chain" id="PRO_5045931213" evidence="5">
    <location>
        <begin position="32"/>
        <end position="193"/>
    </location>
</feature>
<evidence type="ECO:0000256" key="3">
    <source>
        <dbReference type="ARBA" id="ARBA00022764"/>
    </source>
</evidence>
<evidence type="ECO:0000256" key="1">
    <source>
        <dbReference type="ARBA" id="ARBA00022448"/>
    </source>
</evidence>
<evidence type="ECO:0000256" key="4">
    <source>
        <dbReference type="SAM" id="MobiDB-lite"/>
    </source>
</evidence>
<dbReference type="Pfam" id="PF03968">
    <property type="entry name" value="LptD_N"/>
    <property type="match status" value="1"/>
</dbReference>
<accession>A0ABW8JS16</accession>
<comment type="caution">
    <text evidence="7">The sequence shown here is derived from an EMBL/GenBank/DDBJ whole genome shotgun (WGS) entry which is preliminary data.</text>
</comment>
<dbReference type="EMBL" id="JADIKM010000002">
    <property type="protein sequence ID" value="MFK2903933.1"/>
    <property type="molecule type" value="Genomic_DNA"/>
</dbReference>
<organism evidence="7 8">
    <name type="scientific">Dyella ginsengisoli</name>
    <dbReference type="NCBI Taxonomy" id="363848"/>
    <lineage>
        <taxon>Bacteria</taxon>
        <taxon>Pseudomonadati</taxon>
        <taxon>Pseudomonadota</taxon>
        <taxon>Gammaproteobacteria</taxon>
        <taxon>Lysobacterales</taxon>
        <taxon>Rhodanobacteraceae</taxon>
        <taxon>Dyella</taxon>
    </lineage>
</organism>
<name>A0ABW8JS16_9GAMM</name>
<keyword evidence="1" id="KW-0813">Transport</keyword>
<protein>
    <submittedName>
        <fullName evidence="7">Lipopolysaccharide transport periplasmic protein LptA</fullName>
    </submittedName>
</protein>
<evidence type="ECO:0000313" key="8">
    <source>
        <dbReference type="Proteomes" id="UP001620460"/>
    </source>
</evidence>